<dbReference type="Proteomes" id="UP000287651">
    <property type="component" value="Unassembled WGS sequence"/>
</dbReference>
<feature type="compositionally biased region" description="Basic and acidic residues" evidence="1">
    <location>
        <begin position="121"/>
        <end position="130"/>
    </location>
</feature>
<reference evidence="2 3" key="1">
    <citation type="journal article" date="2014" name="Agronomy (Basel)">
        <title>A Draft Genome Sequence for Ensete ventricosum, the Drought-Tolerant Tree Against Hunger.</title>
        <authorList>
            <person name="Harrison J."/>
            <person name="Moore K.A."/>
            <person name="Paszkiewicz K."/>
            <person name="Jones T."/>
            <person name="Grant M."/>
            <person name="Ambacheew D."/>
            <person name="Muzemil S."/>
            <person name="Studholme D.J."/>
        </authorList>
    </citation>
    <scope>NUCLEOTIDE SEQUENCE [LARGE SCALE GENOMIC DNA]</scope>
</reference>
<sequence>MTVIMVKDMAAIMLGACVCNVNVVRLDHNNVVNVWITNLPNRLIGDGGYDLEVEGNSDGSNGGRGDNCNLGLDGATQLTGAKAAVADVVVVDGKGWRWLQMVATVIDGKGGGEDDVGSSESAKKCCSDTR</sequence>
<gene>
    <name evidence="2" type="ORF">B296_00049692</name>
</gene>
<comment type="caution">
    <text evidence="2">The sequence shown here is derived from an EMBL/GenBank/DDBJ whole genome shotgun (WGS) entry which is preliminary data.</text>
</comment>
<name>A0A426XHM9_ENSVE</name>
<evidence type="ECO:0000313" key="3">
    <source>
        <dbReference type="Proteomes" id="UP000287651"/>
    </source>
</evidence>
<organism evidence="2 3">
    <name type="scientific">Ensete ventricosum</name>
    <name type="common">Abyssinian banana</name>
    <name type="synonym">Musa ensete</name>
    <dbReference type="NCBI Taxonomy" id="4639"/>
    <lineage>
        <taxon>Eukaryota</taxon>
        <taxon>Viridiplantae</taxon>
        <taxon>Streptophyta</taxon>
        <taxon>Embryophyta</taxon>
        <taxon>Tracheophyta</taxon>
        <taxon>Spermatophyta</taxon>
        <taxon>Magnoliopsida</taxon>
        <taxon>Liliopsida</taxon>
        <taxon>Zingiberales</taxon>
        <taxon>Musaceae</taxon>
        <taxon>Ensete</taxon>
    </lineage>
</organism>
<accession>A0A426XHM9</accession>
<evidence type="ECO:0000256" key="1">
    <source>
        <dbReference type="SAM" id="MobiDB-lite"/>
    </source>
</evidence>
<proteinExistence type="predicted"/>
<dbReference type="AlphaFoldDB" id="A0A426XHM9"/>
<dbReference type="EMBL" id="AMZH03020669">
    <property type="protein sequence ID" value="RRT38940.1"/>
    <property type="molecule type" value="Genomic_DNA"/>
</dbReference>
<protein>
    <submittedName>
        <fullName evidence="2">Uncharacterized protein</fullName>
    </submittedName>
</protein>
<feature type="region of interest" description="Disordered" evidence="1">
    <location>
        <begin position="110"/>
        <end position="130"/>
    </location>
</feature>
<evidence type="ECO:0000313" key="2">
    <source>
        <dbReference type="EMBL" id="RRT38940.1"/>
    </source>
</evidence>